<dbReference type="OrthoDB" id="2973331at2"/>
<accession>A0A3D9HU40</accession>
<dbReference type="AlphaFoldDB" id="A0A3D9HU40"/>
<dbReference type="EMBL" id="QRDY01000029">
    <property type="protein sequence ID" value="RED52891.1"/>
    <property type="molecule type" value="Genomic_DNA"/>
</dbReference>
<name>A0A3D9HU40_9BACL</name>
<comment type="caution">
    <text evidence="1">The sequence shown here is derived from an EMBL/GenBank/DDBJ whole genome shotgun (WGS) entry which is preliminary data.</text>
</comment>
<gene>
    <name evidence="1" type="ORF">DFP95_12923</name>
</gene>
<protein>
    <submittedName>
        <fullName evidence="1">Uncharacterized protein</fullName>
    </submittedName>
</protein>
<dbReference type="Proteomes" id="UP000256869">
    <property type="component" value="Unassembled WGS sequence"/>
</dbReference>
<evidence type="ECO:0000313" key="2">
    <source>
        <dbReference type="Proteomes" id="UP000256869"/>
    </source>
</evidence>
<evidence type="ECO:0000313" key="1">
    <source>
        <dbReference type="EMBL" id="RED52891.1"/>
    </source>
</evidence>
<organism evidence="1 2">
    <name type="scientific">Cohnella lupini</name>
    <dbReference type="NCBI Taxonomy" id="1294267"/>
    <lineage>
        <taxon>Bacteria</taxon>
        <taxon>Bacillati</taxon>
        <taxon>Bacillota</taxon>
        <taxon>Bacilli</taxon>
        <taxon>Bacillales</taxon>
        <taxon>Paenibacillaceae</taxon>
        <taxon>Cohnella</taxon>
    </lineage>
</organism>
<sequence length="108" mass="12578">MTQIHDLYTLTEGHIITPAELLNNAKLPNYEFVKFSNNSVGLHVEACYREAGEAEVLFNYYFDKQDRLQKLIMESGSTLEVLFDRSIEIEKLRLKIRTSNHKLAHVHE</sequence>
<reference evidence="1 2" key="1">
    <citation type="submission" date="2018-07" db="EMBL/GenBank/DDBJ databases">
        <title>Genomic Encyclopedia of Type Strains, Phase III (KMG-III): the genomes of soil and plant-associated and newly described type strains.</title>
        <authorList>
            <person name="Whitman W."/>
        </authorList>
    </citation>
    <scope>NUCLEOTIDE SEQUENCE [LARGE SCALE GENOMIC DNA]</scope>
    <source>
        <strain evidence="1 2">CECT 8236</strain>
    </source>
</reference>
<keyword evidence="2" id="KW-1185">Reference proteome</keyword>
<dbReference type="RefSeq" id="WP_115995602.1">
    <property type="nucleotide sequence ID" value="NZ_QRDY01000029.1"/>
</dbReference>
<proteinExistence type="predicted"/>